<keyword evidence="10" id="KW-0496">Mitochondrion</keyword>
<sequence length="146" mass="17516">MGFTNIFETTIERYKHPEESPDCSKPPTFDSHFGFDGRKRKLRDPSVTEDEVRSANISMNHRNYCAKYFIKLMHCHQKNRVKFNPCSYESHNYQSCLNDDAILRIYEYERERRLKSRQLKLDKLQKVFYAQSELVSIAMQTMKKDF</sequence>
<organism evidence="13 14">
    <name type="scientific">Intoshia linei</name>
    <dbReference type="NCBI Taxonomy" id="1819745"/>
    <lineage>
        <taxon>Eukaryota</taxon>
        <taxon>Metazoa</taxon>
        <taxon>Spiralia</taxon>
        <taxon>Lophotrochozoa</taxon>
        <taxon>Mesozoa</taxon>
        <taxon>Orthonectida</taxon>
        <taxon>Rhopaluridae</taxon>
        <taxon>Intoshia</taxon>
    </lineage>
</organism>
<dbReference type="Proteomes" id="UP000078046">
    <property type="component" value="Unassembled WGS sequence"/>
</dbReference>
<dbReference type="Pfam" id="PF05676">
    <property type="entry name" value="NDUF_B7"/>
    <property type="match status" value="1"/>
</dbReference>
<dbReference type="AlphaFoldDB" id="A0A177B261"/>
<comment type="similarity">
    <text evidence="4">Belongs to the complex I NDUFB7 subunit family.</text>
</comment>
<accession>A0A177B261</accession>
<dbReference type="PROSITE" id="PS51808">
    <property type="entry name" value="CHCH"/>
    <property type="match status" value="1"/>
</dbReference>
<proteinExistence type="inferred from homology"/>
<name>A0A177B261_9BILA</name>
<dbReference type="EMBL" id="LWCA01000460">
    <property type="protein sequence ID" value="OAF68358.1"/>
    <property type="molecule type" value="Genomic_DNA"/>
</dbReference>
<dbReference type="GO" id="GO:0005758">
    <property type="term" value="C:mitochondrial intermembrane space"/>
    <property type="evidence" value="ECO:0007669"/>
    <property type="project" value="UniProtKB-SubCell"/>
</dbReference>
<evidence type="ECO:0000256" key="4">
    <source>
        <dbReference type="ARBA" id="ARBA00008006"/>
    </source>
</evidence>
<dbReference type="PANTHER" id="PTHR20900:SF0">
    <property type="entry name" value="NADH DEHYDROGENASE [UBIQUINONE] 1 BETA SUBCOMPLEX SUBUNIT 7"/>
    <property type="match status" value="1"/>
</dbReference>
<reference evidence="13 14" key="1">
    <citation type="submission" date="2016-04" db="EMBL/GenBank/DDBJ databases">
        <title>The genome of Intoshia linei affirms orthonectids as highly simplified spiralians.</title>
        <authorList>
            <person name="Mikhailov K.V."/>
            <person name="Slusarev G.S."/>
            <person name="Nikitin M.A."/>
            <person name="Logacheva M.D."/>
            <person name="Penin A."/>
            <person name="Aleoshin V."/>
            <person name="Panchin Y.V."/>
        </authorList>
    </citation>
    <scope>NUCLEOTIDE SEQUENCE [LARGE SCALE GENOMIC DNA]</scope>
    <source>
        <strain evidence="13">Intl2013</strain>
        <tissue evidence="13">Whole animal</tissue>
    </source>
</reference>
<comment type="subcellular location">
    <subcellularLocation>
        <location evidence="3">Mitochondrion inner membrane</location>
        <topology evidence="3">Peripheral membrane protein</topology>
    </subcellularLocation>
    <subcellularLocation>
        <location evidence="2">Mitochondrion intermembrane space</location>
    </subcellularLocation>
</comment>
<evidence type="ECO:0000256" key="6">
    <source>
        <dbReference type="ARBA" id="ARBA00022448"/>
    </source>
</evidence>
<evidence type="ECO:0000256" key="5">
    <source>
        <dbReference type="ARBA" id="ARBA00018677"/>
    </source>
</evidence>
<evidence type="ECO:0000256" key="8">
    <source>
        <dbReference type="ARBA" id="ARBA00022792"/>
    </source>
</evidence>
<evidence type="ECO:0000256" key="9">
    <source>
        <dbReference type="ARBA" id="ARBA00022982"/>
    </source>
</evidence>
<keyword evidence="14" id="KW-1185">Reference proteome</keyword>
<dbReference type="InterPro" id="IPR008698">
    <property type="entry name" value="NDUB7"/>
</dbReference>
<evidence type="ECO:0000256" key="12">
    <source>
        <dbReference type="ARBA" id="ARBA00023157"/>
    </source>
</evidence>
<evidence type="ECO:0000256" key="10">
    <source>
        <dbReference type="ARBA" id="ARBA00023128"/>
    </source>
</evidence>
<comment type="caution">
    <text evidence="13">The sequence shown here is derived from an EMBL/GenBank/DDBJ whole genome shotgun (WGS) entry which is preliminary data.</text>
</comment>
<evidence type="ECO:0000313" key="14">
    <source>
        <dbReference type="Proteomes" id="UP000078046"/>
    </source>
</evidence>
<keyword evidence="8" id="KW-0999">Mitochondrion inner membrane</keyword>
<evidence type="ECO:0000256" key="1">
    <source>
        <dbReference type="ARBA" id="ARBA00003195"/>
    </source>
</evidence>
<keyword evidence="11" id="KW-0472">Membrane</keyword>
<keyword evidence="13" id="KW-0830">Ubiquinone</keyword>
<protein>
    <recommendedName>
        <fullName evidence="5">NADH dehydrogenase [ubiquinone] 1 beta subcomplex subunit 7</fullName>
    </recommendedName>
</protein>
<evidence type="ECO:0000256" key="7">
    <source>
        <dbReference type="ARBA" id="ARBA00022660"/>
    </source>
</evidence>
<comment type="function">
    <text evidence="1">Accessory subunit of the mitochondrial membrane respiratory chain NADH dehydrogenase (Complex I), that is believed not to be involved in catalysis. Complex I functions in the transfer of electrons from NADH to the respiratory chain. The immediate electron acceptor for the enzyme is believed to be ubiquinone.</text>
</comment>
<keyword evidence="12" id="KW-1015">Disulfide bond</keyword>
<dbReference type="GO" id="GO:0005743">
    <property type="term" value="C:mitochondrial inner membrane"/>
    <property type="evidence" value="ECO:0007669"/>
    <property type="project" value="UniProtKB-SubCell"/>
</dbReference>
<gene>
    <name evidence="13" type="ORF">A3Q56_03895</name>
</gene>
<evidence type="ECO:0000256" key="2">
    <source>
        <dbReference type="ARBA" id="ARBA00004569"/>
    </source>
</evidence>
<keyword evidence="7" id="KW-0679">Respiratory chain</keyword>
<evidence type="ECO:0000256" key="11">
    <source>
        <dbReference type="ARBA" id="ARBA00023136"/>
    </source>
</evidence>
<dbReference type="OrthoDB" id="268414at2759"/>
<keyword evidence="9" id="KW-0249">Electron transport</keyword>
<evidence type="ECO:0000256" key="3">
    <source>
        <dbReference type="ARBA" id="ARBA00004637"/>
    </source>
</evidence>
<keyword evidence="6" id="KW-0813">Transport</keyword>
<evidence type="ECO:0000313" key="13">
    <source>
        <dbReference type="EMBL" id="OAF68358.1"/>
    </source>
</evidence>
<dbReference type="PANTHER" id="PTHR20900">
    <property type="entry name" value="NADH:UBIQUINONE OXIDOREDUCTASE B18-LIKE SUBUNIT"/>
    <property type="match status" value="1"/>
</dbReference>